<name>A0A6M0IKM4_9BACT</name>
<accession>A0A6M0IKM4</accession>
<reference evidence="1 2" key="1">
    <citation type="submission" date="2020-02" db="EMBL/GenBank/DDBJ databases">
        <title>Draft genome sequence of two Spirosoma agri KCTC 52727 and Spirosoma terrae KCTC 52035.</title>
        <authorList>
            <person name="Rojas J."/>
            <person name="Ambika Manirajan B."/>
            <person name="Ratering S."/>
            <person name="Suarez C."/>
            <person name="Schnell S."/>
        </authorList>
    </citation>
    <scope>NUCLEOTIDE SEQUENCE [LARGE SCALE GENOMIC DNA]</scope>
    <source>
        <strain evidence="1 2">KCTC 52727</strain>
    </source>
</reference>
<gene>
    <name evidence="1" type="ORF">GK091_11425</name>
</gene>
<dbReference type="Proteomes" id="UP000477386">
    <property type="component" value="Unassembled WGS sequence"/>
</dbReference>
<protein>
    <submittedName>
        <fullName evidence="1">Uncharacterized protein</fullName>
    </submittedName>
</protein>
<dbReference type="RefSeq" id="WP_164037582.1">
    <property type="nucleotide sequence ID" value="NZ_JAAGNZ010000001.1"/>
</dbReference>
<sequence>MPNNETLYSSCYGTIRYCPHRCQFRLYFGDMQVAMETETLRQFARKVARLADKIERSPITYSAQPTQLCPPNLEGRTFSFCLDEILDLNDLLSGSLTLIELNEFLTENGFTIRS</sequence>
<organism evidence="1 2">
    <name type="scientific">Spirosoma agri</name>
    <dbReference type="NCBI Taxonomy" id="1987381"/>
    <lineage>
        <taxon>Bacteria</taxon>
        <taxon>Pseudomonadati</taxon>
        <taxon>Bacteroidota</taxon>
        <taxon>Cytophagia</taxon>
        <taxon>Cytophagales</taxon>
        <taxon>Cytophagaceae</taxon>
        <taxon>Spirosoma</taxon>
    </lineage>
</organism>
<dbReference type="EMBL" id="JAAGNZ010000001">
    <property type="protein sequence ID" value="NEU67493.1"/>
    <property type="molecule type" value="Genomic_DNA"/>
</dbReference>
<proteinExistence type="predicted"/>
<evidence type="ECO:0000313" key="2">
    <source>
        <dbReference type="Proteomes" id="UP000477386"/>
    </source>
</evidence>
<keyword evidence="2" id="KW-1185">Reference proteome</keyword>
<evidence type="ECO:0000313" key="1">
    <source>
        <dbReference type="EMBL" id="NEU67493.1"/>
    </source>
</evidence>
<comment type="caution">
    <text evidence="1">The sequence shown here is derived from an EMBL/GenBank/DDBJ whole genome shotgun (WGS) entry which is preliminary data.</text>
</comment>
<dbReference type="AlphaFoldDB" id="A0A6M0IKM4"/>